<keyword evidence="4" id="KW-0378">Hydrolase</keyword>
<dbReference type="Proteomes" id="UP000066549">
    <property type="component" value="Chromosome"/>
</dbReference>
<dbReference type="PANTHER" id="PTHR42997:SF1">
    <property type="entry name" value="AP-4-A PHOSPHORYLASE"/>
    <property type="match status" value="1"/>
</dbReference>
<feature type="region of interest" description="Disordered" evidence="2">
    <location>
        <begin position="306"/>
        <end position="328"/>
    </location>
</feature>
<protein>
    <submittedName>
        <fullName evidence="4">HIT family hydrolase</fullName>
    </submittedName>
</protein>
<dbReference type="InterPro" id="IPR002711">
    <property type="entry name" value="HNH"/>
</dbReference>
<keyword evidence="5" id="KW-1185">Reference proteome</keyword>
<dbReference type="PANTHER" id="PTHR42997">
    <property type="entry name" value="HIT FAMILY HYDROLASE"/>
    <property type="match status" value="1"/>
</dbReference>
<dbReference type="AlphaFoldDB" id="A0A0H4J100"/>
<evidence type="ECO:0000256" key="2">
    <source>
        <dbReference type="SAM" id="MobiDB-lite"/>
    </source>
</evidence>
<accession>A0A0H4J100</accession>
<proteinExistence type="predicted"/>
<dbReference type="CDD" id="cd00085">
    <property type="entry name" value="HNHc"/>
    <property type="match status" value="1"/>
</dbReference>
<gene>
    <name evidence="4" type="ORF">VI33_03110</name>
</gene>
<dbReference type="GO" id="GO:0016787">
    <property type="term" value="F:hydrolase activity"/>
    <property type="evidence" value="ECO:0007669"/>
    <property type="project" value="UniProtKB-KW"/>
</dbReference>
<feature type="short sequence motif" description="Histidine triad motif" evidence="1">
    <location>
        <begin position="298"/>
        <end position="302"/>
    </location>
</feature>
<name>A0A0H4J100_9PROT</name>
<reference evidence="4 5" key="1">
    <citation type="submission" date="2015-03" db="EMBL/GenBank/DDBJ databases">
        <title>Comparative analysis of the OM43 clade including a novel species from Red Sea uncovers genomic and metabolic diversity among marine methylotrophs.</title>
        <authorList>
            <person name="Jimenez-Infante F."/>
            <person name="Ngugi D.K."/>
            <person name="Vinu M."/>
            <person name="Alam I."/>
            <person name="Kamau A."/>
            <person name="Blom J."/>
            <person name="Bajic V.B."/>
            <person name="Stingl U."/>
        </authorList>
    </citation>
    <scope>NUCLEOTIDE SEQUENCE [LARGE SCALE GENOMIC DNA]</scope>
    <source>
        <strain evidence="4 5">MBRSH7</strain>
    </source>
</reference>
<dbReference type="Pfam" id="PF01230">
    <property type="entry name" value="HIT"/>
    <property type="match status" value="1"/>
</dbReference>
<sequence>MNFQQLKDFIVNKMRMSHIYQPVMLIEILKKGGYASAEQIAKAILNHDPTQVDYYKEVVRNMVGKVLTSNRGITEKKGDTYSLINYEKLTKTQTKELISLCQEKIKEYDNKREGSQWEHRKRGRKLISGSTRYKVIQRAKGRCEACGISIKEKSIEVDHIHPKSLGGKDDLSNYQALCYTCNSQKNNKDDTDYRYLDAEYEHREADCLFCKKQKQKGIKNENTLAYLIRDGFEVTKHHSLIIPKRHCKDYFELTQAEINSINNLIHIEKEKLQKLDKSITGFNIGVNCGEDAGQTIFHCHVHLIPRRKGDDKSPRGGVRKVIDGKGNY</sequence>
<dbReference type="Gene3D" id="1.10.30.50">
    <property type="match status" value="1"/>
</dbReference>
<dbReference type="Gene3D" id="3.30.428.10">
    <property type="entry name" value="HIT-like"/>
    <property type="match status" value="1"/>
</dbReference>
<evidence type="ECO:0000313" key="4">
    <source>
        <dbReference type="EMBL" id="AKO66464.1"/>
    </source>
</evidence>
<feature type="domain" description="HIT" evidence="3">
    <location>
        <begin position="205"/>
        <end position="313"/>
    </location>
</feature>
<evidence type="ECO:0000313" key="5">
    <source>
        <dbReference type="Proteomes" id="UP000066549"/>
    </source>
</evidence>
<evidence type="ECO:0000256" key="1">
    <source>
        <dbReference type="PROSITE-ProRule" id="PRU00464"/>
    </source>
</evidence>
<dbReference type="SMART" id="SM00507">
    <property type="entry name" value="HNHc"/>
    <property type="match status" value="1"/>
</dbReference>
<dbReference type="InterPro" id="IPR003615">
    <property type="entry name" value="HNH_nuc"/>
</dbReference>
<evidence type="ECO:0000259" key="3">
    <source>
        <dbReference type="PROSITE" id="PS51084"/>
    </source>
</evidence>
<dbReference type="SUPFAM" id="SSF54197">
    <property type="entry name" value="HIT-like"/>
    <property type="match status" value="1"/>
</dbReference>
<dbReference type="InterPro" id="IPR011146">
    <property type="entry name" value="HIT-like"/>
</dbReference>
<dbReference type="PATRIC" id="fig|1623450.3.peg.614"/>
<dbReference type="Pfam" id="PF01844">
    <property type="entry name" value="HNH"/>
    <property type="match status" value="1"/>
</dbReference>
<dbReference type="InterPro" id="IPR036265">
    <property type="entry name" value="HIT-like_sf"/>
</dbReference>
<dbReference type="PROSITE" id="PS51084">
    <property type="entry name" value="HIT_2"/>
    <property type="match status" value="1"/>
</dbReference>
<organism evidence="4 5">
    <name type="scientific">Methylophilales bacterium MBRS-H7</name>
    <dbReference type="NCBI Taxonomy" id="1623450"/>
    <lineage>
        <taxon>Bacteria</taxon>
        <taxon>Pseudomonadati</taxon>
        <taxon>Pseudomonadota</taxon>
        <taxon>Betaproteobacteria</taxon>
        <taxon>Nitrosomonadales</taxon>
        <taxon>OM43 clade</taxon>
    </lineage>
</organism>
<dbReference type="InterPro" id="IPR052908">
    <property type="entry name" value="AP-4-A_phosphorylase"/>
</dbReference>
<dbReference type="EMBL" id="CP011002">
    <property type="protein sequence ID" value="AKO66464.1"/>
    <property type="molecule type" value="Genomic_DNA"/>
</dbReference>